<dbReference type="RefSeq" id="WP_207702478.1">
    <property type="nucleotide sequence ID" value="NZ_JAFREL020000001.1"/>
</dbReference>
<evidence type="ECO:0000256" key="1">
    <source>
        <dbReference type="SAM" id="Phobius"/>
    </source>
</evidence>
<feature type="transmembrane region" description="Helical" evidence="1">
    <location>
        <begin position="163"/>
        <end position="184"/>
    </location>
</feature>
<accession>A0ABV0ENR9</accession>
<keyword evidence="3" id="KW-1185">Reference proteome</keyword>
<organism evidence="2 3">
    <name type="scientific">Candidatus Enterococcus ferrettii</name>
    <dbReference type="NCBI Taxonomy" id="2815324"/>
    <lineage>
        <taxon>Bacteria</taxon>
        <taxon>Bacillati</taxon>
        <taxon>Bacillota</taxon>
        <taxon>Bacilli</taxon>
        <taxon>Lactobacillales</taxon>
        <taxon>Enterococcaceae</taxon>
        <taxon>Enterococcus</taxon>
    </lineage>
</organism>
<proteinExistence type="predicted"/>
<keyword evidence="1" id="KW-0472">Membrane</keyword>
<name>A0ABV0ENR9_9ENTE</name>
<evidence type="ECO:0000313" key="3">
    <source>
        <dbReference type="Proteomes" id="UP000664357"/>
    </source>
</evidence>
<reference evidence="2 3" key="2">
    <citation type="submission" date="2024-02" db="EMBL/GenBank/DDBJ databases">
        <title>The Genome Sequence of Enterococcus sp. DIV0159.</title>
        <authorList>
            <person name="Earl A."/>
            <person name="Manson A."/>
            <person name="Gilmore M."/>
            <person name="Sanders J."/>
            <person name="Shea T."/>
            <person name="Howe W."/>
            <person name="Livny J."/>
            <person name="Cuomo C."/>
            <person name="Neafsey D."/>
            <person name="Birren B."/>
        </authorList>
    </citation>
    <scope>NUCLEOTIDE SEQUENCE [LARGE SCALE GENOMIC DNA]</scope>
    <source>
        <strain evidence="2 3">665A</strain>
    </source>
</reference>
<dbReference type="Proteomes" id="UP000664357">
    <property type="component" value="Unassembled WGS sequence"/>
</dbReference>
<sequence length="193" mass="21082">MTIANRLVFFGCVLFTCYCAQKYKQKSVPAESPSSVARVAYAGLLNYAAYCVAGLLFALLVTEVGIPGTESVMEVVYAGGLALIVSGVTLFAPKSKIFLTVELKKMMVTVVFLLSTATFSRIDAVDVAEFIYQVIIYGAMYFVFSLAYIGALDRMSMATIPAFLKGIPIGMITMFLMYMSFSFFNGVFFGSLF</sequence>
<keyword evidence="1" id="KW-1133">Transmembrane helix</keyword>
<keyword evidence="1" id="KW-0812">Transmembrane</keyword>
<protein>
    <submittedName>
        <fullName evidence="2">Uncharacterized protein</fullName>
    </submittedName>
</protein>
<comment type="caution">
    <text evidence="2">The sequence shown here is derived from an EMBL/GenBank/DDBJ whole genome shotgun (WGS) entry which is preliminary data.</text>
</comment>
<feature type="transmembrane region" description="Helical" evidence="1">
    <location>
        <begin position="130"/>
        <end position="151"/>
    </location>
</feature>
<dbReference type="EMBL" id="JAFREL020000001">
    <property type="protein sequence ID" value="MEO1769497.1"/>
    <property type="molecule type" value="Genomic_DNA"/>
</dbReference>
<feature type="transmembrane region" description="Helical" evidence="1">
    <location>
        <begin position="43"/>
        <end position="62"/>
    </location>
</feature>
<reference evidence="2 3" key="1">
    <citation type="submission" date="2021-03" db="EMBL/GenBank/DDBJ databases">
        <authorList>
            <person name="Gilmore M.S."/>
            <person name="Schwartzman J."/>
            <person name="Van Tyne D."/>
            <person name="Martin M."/>
            <person name="Earl A.M."/>
            <person name="Manson A.L."/>
            <person name="Straub T."/>
            <person name="Salamzade R."/>
            <person name="Saavedra J."/>
            <person name="Lebreton F."/>
            <person name="Prichula J."/>
            <person name="Schaufler K."/>
            <person name="Gaca A."/>
            <person name="Sgardioli B."/>
            <person name="Wagenaar J."/>
            <person name="Strong T."/>
        </authorList>
    </citation>
    <scope>NUCLEOTIDE SEQUENCE [LARGE SCALE GENOMIC DNA]</scope>
    <source>
        <strain evidence="2 3">665A</strain>
    </source>
</reference>
<evidence type="ECO:0000313" key="2">
    <source>
        <dbReference type="EMBL" id="MEO1769497.1"/>
    </source>
</evidence>
<gene>
    <name evidence="2" type="ORF">JZO67_001448</name>
</gene>
<feature type="transmembrane region" description="Helical" evidence="1">
    <location>
        <begin position="74"/>
        <end position="92"/>
    </location>
</feature>